<reference evidence="1" key="1">
    <citation type="journal article" date="2015" name="Genome Biol. Evol.">
        <title>Organellar Genomes of White Spruce (Picea glauca): Assembly and Annotation.</title>
        <authorList>
            <person name="Jackman S.D."/>
            <person name="Warren R.L."/>
            <person name="Gibb E.A."/>
            <person name="Vandervalk B.P."/>
            <person name="Mohamadi H."/>
            <person name="Chu J."/>
            <person name="Raymond A."/>
            <person name="Pleasance S."/>
            <person name="Coope R."/>
            <person name="Wildung M.R."/>
            <person name="Ritland C.E."/>
            <person name="Bousquet J."/>
            <person name="Jones S.J."/>
            <person name="Bohlmann J."/>
            <person name="Birol I."/>
        </authorList>
    </citation>
    <scope>NUCLEOTIDE SEQUENCE [LARGE SCALE GENOMIC DNA]</scope>
    <source>
        <tissue evidence="1">Flushing bud</tissue>
    </source>
</reference>
<evidence type="ECO:0000313" key="1">
    <source>
        <dbReference type="EMBL" id="KUM46100.1"/>
    </source>
</evidence>
<keyword evidence="1" id="KW-0496">Mitochondrion</keyword>
<accession>A0A117NG06</accession>
<protein>
    <submittedName>
        <fullName evidence="1">Uncharacterized protein</fullName>
    </submittedName>
</protein>
<gene>
    <name evidence="1" type="ORF">ABT39_MTgene1906</name>
</gene>
<name>A0A117NG06_PICGL</name>
<dbReference type="AlphaFoldDB" id="A0A117NG06"/>
<sequence length="121" mass="13013">MEVYRLDMALRVAETRLEQSCMQSHSQTTYQAVSDARRPSMSGTCVTRQVRARTTIFAPARVPPVALMPPPPPPLDSELEPNPPGAYLLGTLCSLLCLTDINLFSSTAAAGTQILGGDPEP</sequence>
<dbReference type="EMBL" id="LKAM01000013">
    <property type="protein sequence ID" value="KUM46100.1"/>
    <property type="molecule type" value="Genomic_DNA"/>
</dbReference>
<proteinExistence type="predicted"/>
<comment type="caution">
    <text evidence="1">The sequence shown here is derived from an EMBL/GenBank/DDBJ whole genome shotgun (WGS) entry which is preliminary data.</text>
</comment>
<organism evidence="1">
    <name type="scientific">Picea glauca</name>
    <name type="common">White spruce</name>
    <name type="synonym">Pinus glauca</name>
    <dbReference type="NCBI Taxonomy" id="3330"/>
    <lineage>
        <taxon>Eukaryota</taxon>
        <taxon>Viridiplantae</taxon>
        <taxon>Streptophyta</taxon>
        <taxon>Embryophyta</taxon>
        <taxon>Tracheophyta</taxon>
        <taxon>Spermatophyta</taxon>
        <taxon>Pinopsida</taxon>
        <taxon>Pinidae</taxon>
        <taxon>Conifers I</taxon>
        <taxon>Pinales</taxon>
        <taxon>Pinaceae</taxon>
        <taxon>Picea</taxon>
    </lineage>
</organism>
<geneLocation type="mitochondrion" evidence="1"/>